<proteinExistence type="predicted"/>
<protein>
    <recommendedName>
        <fullName evidence="3">DUF4906 domain-containing protein</fullName>
    </recommendedName>
</protein>
<gene>
    <name evidence="1" type="ORF">DWV35_06760</name>
</gene>
<name>A0A413EUP2_BACOV</name>
<accession>A0A413EUP2</accession>
<dbReference type="AlphaFoldDB" id="A0A413EUP2"/>
<evidence type="ECO:0000313" key="2">
    <source>
        <dbReference type="Proteomes" id="UP000286031"/>
    </source>
</evidence>
<dbReference type="EMBL" id="QSBI01000006">
    <property type="protein sequence ID" value="RGX11358.1"/>
    <property type="molecule type" value="Genomic_DNA"/>
</dbReference>
<dbReference type="PROSITE" id="PS51257">
    <property type="entry name" value="PROKAR_LIPOPROTEIN"/>
    <property type="match status" value="1"/>
</dbReference>
<dbReference type="Proteomes" id="UP000286031">
    <property type="component" value="Unassembled WGS sequence"/>
</dbReference>
<evidence type="ECO:0008006" key="3">
    <source>
        <dbReference type="Google" id="ProtNLM"/>
    </source>
</evidence>
<sequence>MEKCIYIVLFLLGSLVLGSCEDDCSAVAEGDNQKNVIQLSIVGMQDVQVRGIASEWQNEISFYTLFVYRGDNLKSTPVYYQDGNSRAILGNSTASPLLKFTDDFTPQTNDRVYVLLNASVGNSSISEEDLQKAKVSPIQGLSDSGNFYMCFSGSLVWKENASNLCVMDRRMAAVRVNLSSGINKTINKIVCYNEPRYISLFNGDDIYTEVGELSYAYTLSSLGISSAETLISEYRCSDHTAMSGGKTLQETVFSPQRMGVIIIVEDNVTNKEEYYRLDFYDKVAGKYIDVKHGCRYTFNISSVRSDGYSYVEDAVNMPGSNLEYTVSVDNSWTGVYEYNGQYQMNFSRGAVELLSEISDPVSLVNVDLYNNDSDEALLDKLIFRSIRVVQPDKETTMPTSNLQLWRYDEKIENVIKVDNNYAYNDNRSQRIDWLSGDIYSWKFYCTTGKGFDGGYLEVKMGNMTRYIPISEIGTSNVLDEEGTSNCYIVSPYAGKYSFDATVMGVGARGIIDVGTFRDADDNLLTQAGGAEIHPKSAKLIWQDMEGLITQVAFNSTTNRVEFVKGTGSGNALIAVYDDNDPNAENAKCLWSWHIWCTEQPEEQKYVIPTNDRTYSGKQYYVLDRNLGATSVQTNSIKSVGLHYQWGRKDPMIGKVSLTEGKDALVYNVRDKQIELENVVMNPNVSGLQYAIQNPEKFIECILHGSMEDRYNDTWIPYSEELYNLWGVPVQDYKVEAVKTIYDPCPLGYMVPQTDFAASFYKSGVGSELDNLYYDSSMSYENNMGYCFYYDAERRKKAYYPATSAKVAKNTFYFLTDGYYWTSRPQKWATPSNDGSMAWAECLMFTSSEIELSAYTGSWDAAQSVRCVRE</sequence>
<comment type="caution">
    <text evidence="1">The sequence shown here is derived from an EMBL/GenBank/DDBJ whole genome shotgun (WGS) entry which is preliminary data.</text>
</comment>
<organism evidence="1 2">
    <name type="scientific">Bacteroides ovatus</name>
    <dbReference type="NCBI Taxonomy" id="28116"/>
    <lineage>
        <taxon>Bacteria</taxon>
        <taxon>Pseudomonadati</taxon>
        <taxon>Bacteroidota</taxon>
        <taxon>Bacteroidia</taxon>
        <taxon>Bacteroidales</taxon>
        <taxon>Bacteroidaceae</taxon>
        <taxon>Bacteroides</taxon>
    </lineage>
</organism>
<reference evidence="1 2" key="1">
    <citation type="submission" date="2018-08" db="EMBL/GenBank/DDBJ databases">
        <title>A genome reference for cultivated species of the human gut microbiota.</title>
        <authorList>
            <person name="Zou Y."/>
            <person name="Xue W."/>
            <person name="Luo G."/>
        </authorList>
    </citation>
    <scope>NUCLEOTIDE SEQUENCE [LARGE SCALE GENOMIC DNA]</scope>
    <source>
        <strain evidence="1 2">AF04-46</strain>
    </source>
</reference>
<dbReference type="RefSeq" id="WP_118775110.1">
    <property type="nucleotide sequence ID" value="NZ_JAQCPI010000005.1"/>
</dbReference>
<evidence type="ECO:0000313" key="1">
    <source>
        <dbReference type="EMBL" id="RGX11358.1"/>
    </source>
</evidence>